<dbReference type="AlphaFoldDB" id="A0A1I3EYE2"/>
<dbReference type="InterPro" id="IPR029787">
    <property type="entry name" value="Nucleotide_cyclase"/>
</dbReference>
<reference evidence="5 6" key="1">
    <citation type="submission" date="2016-10" db="EMBL/GenBank/DDBJ databases">
        <authorList>
            <person name="de Groot N.N."/>
        </authorList>
    </citation>
    <scope>NUCLEOTIDE SEQUENCE [LARGE SCALE GENOMIC DNA]</scope>
    <source>
        <strain evidence="5 6">CGMCC 1.6848</strain>
    </source>
</reference>
<dbReference type="CDD" id="cd01949">
    <property type="entry name" value="GGDEF"/>
    <property type="match status" value="1"/>
</dbReference>
<dbReference type="PANTHER" id="PTHR46663:SF2">
    <property type="entry name" value="GGDEF DOMAIN-CONTAINING PROTEIN"/>
    <property type="match status" value="1"/>
</dbReference>
<keyword evidence="6" id="KW-1185">Reference proteome</keyword>
<dbReference type="Pfam" id="PF00990">
    <property type="entry name" value="GGDEF"/>
    <property type="match status" value="1"/>
</dbReference>
<evidence type="ECO:0000313" key="6">
    <source>
        <dbReference type="Proteomes" id="UP000199040"/>
    </source>
</evidence>
<sequence>MLFRRLSLGNRLALASASLVLAAIAVLGWAVSHEVENYAHDMIGTSLAETGYQMADKLDRSMAARVKEVQLLQGVHALTAQMEPSRMRELIGQLQASYDVASWIGVTNSEGEVVAATDGLLEGKSIAHRPVFTNGRQALWVGDVHEAVMLAQLLPSPGGEDVKFVDVAAPLYDEDGRFMGVLAVHLSWEWAERLKASMLSPREQAQDIDVIVVSSEGTVVLGPRGLLGTQLGSLASLNETAYSGPSWTTETWPDGRQYLTGRAVSDGEGAFPGLGWTVLARRPVEAAFATVTRLQTKLLIGGLIIALCVALIGWGMHSRLSAPLARLSRAADKVRQGAGASTIPLELSSPELSRLSRSLRSMVSQILNQRQAIDELQDMASADPLTGLPNRTYLGAQLEQRLVSARQSQRSVAFLYLDLDGFKGVNDTYGHHAGDRLLIEVARRLRVCLRGEDIAIRLGGDEFVLIVEVESDKARWLVQAVGQRIIQAVSTPVTLADGQQVSVGASIGVALWPDQAETASEVMTHADAALYAAKAAGKGRVYLHDSHGLAQALT</sequence>
<organism evidence="5 6">
    <name type="scientific">Modicisalibacter xianhensis</name>
    <dbReference type="NCBI Taxonomy" id="442341"/>
    <lineage>
        <taxon>Bacteria</taxon>
        <taxon>Pseudomonadati</taxon>
        <taxon>Pseudomonadota</taxon>
        <taxon>Gammaproteobacteria</taxon>
        <taxon>Oceanospirillales</taxon>
        <taxon>Halomonadaceae</taxon>
        <taxon>Modicisalibacter</taxon>
    </lineage>
</organism>
<evidence type="ECO:0000313" key="5">
    <source>
        <dbReference type="EMBL" id="SFI03988.1"/>
    </source>
</evidence>
<dbReference type="PANTHER" id="PTHR46663">
    <property type="entry name" value="DIGUANYLATE CYCLASE DGCT-RELATED"/>
    <property type="match status" value="1"/>
</dbReference>
<dbReference type="Gene3D" id="3.30.70.270">
    <property type="match status" value="1"/>
</dbReference>
<feature type="transmembrane region" description="Helical" evidence="2">
    <location>
        <begin position="298"/>
        <end position="316"/>
    </location>
</feature>
<dbReference type="SMART" id="SM00304">
    <property type="entry name" value="HAMP"/>
    <property type="match status" value="1"/>
</dbReference>
<dbReference type="PROSITE" id="PS50887">
    <property type="entry name" value="GGDEF"/>
    <property type="match status" value="1"/>
</dbReference>
<evidence type="ECO:0000256" key="1">
    <source>
        <dbReference type="ARBA" id="ARBA00001946"/>
    </source>
</evidence>
<dbReference type="SUPFAM" id="SSF55073">
    <property type="entry name" value="Nucleotide cyclase"/>
    <property type="match status" value="1"/>
</dbReference>
<dbReference type="InterPro" id="IPR052163">
    <property type="entry name" value="DGC-Regulatory_Protein"/>
</dbReference>
<dbReference type="GO" id="GO:0003824">
    <property type="term" value="F:catalytic activity"/>
    <property type="evidence" value="ECO:0007669"/>
    <property type="project" value="UniProtKB-ARBA"/>
</dbReference>
<keyword evidence="2" id="KW-1133">Transmembrane helix</keyword>
<feature type="domain" description="HAMP" evidence="3">
    <location>
        <begin position="318"/>
        <end position="371"/>
    </location>
</feature>
<dbReference type="Proteomes" id="UP000199040">
    <property type="component" value="Unassembled WGS sequence"/>
</dbReference>
<dbReference type="Gene3D" id="6.10.340.10">
    <property type="match status" value="1"/>
</dbReference>
<dbReference type="FunFam" id="3.30.70.270:FF:000001">
    <property type="entry name" value="Diguanylate cyclase domain protein"/>
    <property type="match status" value="1"/>
</dbReference>
<dbReference type="EMBL" id="FOPY01000015">
    <property type="protein sequence ID" value="SFI03988.1"/>
    <property type="molecule type" value="Genomic_DNA"/>
</dbReference>
<dbReference type="PROSITE" id="PS50885">
    <property type="entry name" value="HAMP"/>
    <property type="match status" value="1"/>
</dbReference>
<keyword evidence="2" id="KW-0472">Membrane</keyword>
<accession>A0A1I3EYE2</accession>
<gene>
    <name evidence="5" type="ORF">SAMN04487959_11565</name>
</gene>
<dbReference type="GO" id="GO:0007165">
    <property type="term" value="P:signal transduction"/>
    <property type="evidence" value="ECO:0007669"/>
    <property type="project" value="InterPro"/>
</dbReference>
<feature type="domain" description="GGDEF" evidence="4">
    <location>
        <begin position="410"/>
        <end position="546"/>
    </location>
</feature>
<evidence type="ECO:0000259" key="4">
    <source>
        <dbReference type="PROSITE" id="PS50887"/>
    </source>
</evidence>
<evidence type="ECO:0000256" key="2">
    <source>
        <dbReference type="SAM" id="Phobius"/>
    </source>
</evidence>
<proteinExistence type="predicted"/>
<dbReference type="Gene3D" id="3.30.450.20">
    <property type="entry name" value="PAS domain"/>
    <property type="match status" value="1"/>
</dbReference>
<evidence type="ECO:0000259" key="3">
    <source>
        <dbReference type="PROSITE" id="PS50885"/>
    </source>
</evidence>
<dbReference type="Pfam" id="PF00672">
    <property type="entry name" value="HAMP"/>
    <property type="match status" value="1"/>
</dbReference>
<protein>
    <submittedName>
        <fullName evidence="5">Diguanylate cyclase (GGDEF) domain-containing protein</fullName>
    </submittedName>
</protein>
<dbReference type="GO" id="GO:0016020">
    <property type="term" value="C:membrane"/>
    <property type="evidence" value="ECO:0007669"/>
    <property type="project" value="InterPro"/>
</dbReference>
<dbReference type="RefSeq" id="WP_092849116.1">
    <property type="nucleotide sequence ID" value="NZ_FOPY01000015.1"/>
</dbReference>
<dbReference type="InterPro" id="IPR003660">
    <property type="entry name" value="HAMP_dom"/>
</dbReference>
<dbReference type="NCBIfam" id="TIGR00254">
    <property type="entry name" value="GGDEF"/>
    <property type="match status" value="1"/>
</dbReference>
<dbReference type="SMART" id="SM00267">
    <property type="entry name" value="GGDEF"/>
    <property type="match status" value="1"/>
</dbReference>
<dbReference type="STRING" id="442341.SAMN04487959_11565"/>
<dbReference type="InterPro" id="IPR043128">
    <property type="entry name" value="Rev_trsase/Diguanyl_cyclase"/>
</dbReference>
<dbReference type="InterPro" id="IPR000160">
    <property type="entry name" value="GGDEF_dom"/>
</dbReference>
<name>A0A1I3EYE2_9GAMM</name>
<keyword evidence="2" id="KW-0812">Transmembrane</keyword>
<comment type="cofactor">
    <cofactor evidence="1">
        <name>Mg(2+)</name>
        <dbReference type="ChEBI" id="CHEBI:18420"/>
    </cofactor>
</comment>